<evidence type="ECO:0000313" key="1">
    <source>
        <dbReference type="EMBL" id="MBB3987432.1"/>
    </source>
</evidence>
<dbReference type="EMBL" id="JACIEJ010000010">
    <property type="protein sequence ID" value="MBB3987432.1"/>
    <property type="molecule type" value="Genomic_DNA"/>
</dbReference>
<protein>
    <submittedName>
        <fullName evidence="1">Replication initiation protein RepC</fullName>
    </submittedName>
</protein>
<dbReference type="Proteomes" id="UP000541426">
    <property type="component" value="Unassembled WGS sequence"/>
</dbReference>
<comment type="caution">
    <text evidence="1">The sequence shown here is derived from an EMBL/GenBank/DDBJ whole genome shotgun (WGS) entry which is preliminary data.</text>
</comment>
<accession>A0A7W6DV09</accession>
<gene>
    <name evidence="1" type="ORF">GGQ68_003779</name>
</gene>
<reference evidence="1 2" key="1">
    <citation type="submission" date="2020-08" db="EMBL/GenBank/DDBJ databases">
        <title>Genomic Encyclopedia of Type Strains, Phase IV (KMG-IV): sequencing the most valuable type-strain genomes for metagenomic binning, comparative biology and taxonomic classification.</title>
        <authorList>
            <person name="Goeker M."/>
        </authorList>
    </citation>
    <scope>NUCLEOTIDE SEQUENCE [LARGE SCALE GENOMIC DNA]</scope>
    <source>
        <strain evidence="1 2">DSM 102235</strain>
    </source>
</reference>
<keyword evidence="2" id="KW-1185">Reference proteome</keyword>
<evidence type="ECO:0000313" key="2">
    <source>
        <dbReference type="Proteomes" id="UP000541426"/>
    </source>
</evidence>
<dbReference type="AlphaFoldDB" id="A0A7W6DV09"/>
<proteinExistence type="predicted"/>
<name>A0A7W6DV09_9RHOB</name>
<sequence>MLDRHQELSDIAEEHAVFAERLRTLRDRCALALANVKNTMGLSKDDTFYQHAARLLRRAPCEDALNELLKTLSGKVVDKPQDNDTDADKLMVPDTKVEGHKEPELNPSVSSTNTSDIHLDENTVKASFPTLCAEIRTAATQRECADRMEHIASCLGLTQIWPKLCAKGPAMSFLLLGYILERGDKVRNARRYALALVRDIENGSLNWRQLLSQTIHSPRSKFAA</sequence>
<organism evidence="1 2">
    <name type="scientific">Sagittula marina</name>
    <dbReference type="NCBI Taxonomy" id="943940"/>
    <lineage>
        <taxon>Bacteria</taxon>
        <taxon>Pseudomonadati</taxon>
        <taxon>Pseudomonadota</taxon>
        <taxon>Alphaproteobacteria</taxon>
        <taxon>Rhodobacterales</taxon>
        <taxon>Roseobacteraceae</taxon>
        <taxon>Sagittula</taxon>
    </lineage>
</organism>